<proteinExistence type="predicted"/>
<reference evidence="1 2" key="1">
    <citation type="journal article" date="2019" name="Int. J. Syst. Evol. Microbiol.">
        <title>The Global Catalogue of Microorganisms (GCM) 10K type strain sequencing project: providing services to taxonomists for standard genome sequencing and annotation.</title>
        <authorList>
            <consortium name="The Broad Institute Genomics Platform"/>
            <consortium name="The Broad Institute Genome Sequencing Center for Infectious Disease"/>
            <person name="Wu L."/>
            <person name="Ma J."/>
        </authorList>
    </citation>
    <scope>NUCLEOTIDE SEQUENCE [LARGE SCALE GENOMIC DNA]</scope>
    <source>
        <strain evidence="1 2">JCM 15914</strain>
    </source>
</reference>
<dbReference type="SUPFAM" id="SSF48239">
    <property type="entry name" value="Terpenoid cyclases/Protein prenyltransferases"/>
    <property type="match status" value="1"/>
</dbReference>
<organism evidence="1 2">
    <name type="scientific">Kocuria atrinae</name>
    <dbReference type="NCBI Taxonomy" id="592377"/>
    <lineage>
        <taxon>Bacteria</taxon>
        <taxon>Bacillati</taxon>
        <taxon>Actinomycetota</taxon>
        <taxon>Actinomycetes</taxon>
        <taxon>Micrococcales</taxon>
        <taxon>Micrococcaceae</taxon>
        <taxon>Kocuria</taxon>
    </lineage>
</organism>
<evidence type="ECO:0000313" key="2">
    <source>
        <dbReference type="Proteomes" id="UP001500166"/>
    </source>
</evidence>
<accession>A0ABN2Y8Z3</accession>
<comment type="caution">
    <text evidence="1">The sequence shown here is derived from an EMBL/GenBank/DDBJ whole genome shotgun (WGS) entry which is preliminary data.</text>
</comment>
<keyword evidence="2" id="KW-1185">Reference proteome</keyword>
<dbReference type="InterPro" id="IPR008930">
    <property type="entry name" value="Terpenoid_cyclase/PrenylTrfase"/>
</dbReference>
<protein>
    <recommendedName>
        <fullName evidence="3">Prenyltransferase</fullName>
    </recommendedName>
</protein>
<dbReference type="RefSeq" id="WP_344225506.1">
    <property type="nucleotide sequence ID" value="NZ_BAAAQA010000033.1"/>
</dbReference>
<dbReference type="Gene3D" id="1.50.10.20">
    <property type="match status" value="1"/>
</dbReference>
<name>A0ABN2Y8Z3_9MICC</name>
<dbReference type="Proteomes" id="UP001500166">
    <property type="component" value="Unassembled WGS sequence"/>
</dbReference>
<gene>
    <name evidence="1" type="ORF">GCM10009824_27030</name>
</gene>
<evidence type="ECO:0000313" key="1">
    <source>
        <dbReference type="EMBL" id="GAA2123262.1"/>
    </source>
</evidence>
<dbReference type="EMBL" id="BAAAQA010000033">
    <property type="protein sequence ID" value="GAA2123262.1"/>
    <property type="molecule type" value="Genomic_DNA"/>
</dbReference>
<evidence type="ECO:0008006" key="3">
    <source>
        <dbReference type="Google" id="ProtNLM"/>
    </source>
</evidence>
<sequence>MSFNAREILYKTLGDQVSSAAEAALRFARDRDFTGTDPYDGLLSPAAPLLKGRLPRQAWVQAHKRLGDSLRSVTRVPKVTMTKAMALFAMAERCEGNPERANELITRILCTRGAGPWGYEFDVQTRWAHYLANSPNVVATVFALRAFAATDRLGEVSAGTTTWLESLAHPDGFFRYTEASDRLVHNGSLLAAESLAILGGDRSLIQRAVTRTVDAQAADGSWPYGEGKGLEWIDSFHTIYVLDSLYFLRQQGFEIGDSYERGLAYWYAHCLTIDGLPVYNADESNASHDVHNVATTVGFLAGLAHRGDLEIDPEPAIRHLLAHQGPDGGFRNDPKSLPHMRWNQAHASCALSRWVDLLGSECRGRSDRSESEGAQS</sequence>
<dbReference type="CDD" id="cd00688">
    <property type="entry name" value="ISOPREN_C2_like"/>
    <property type="match status" value="1"/>
</dbReference>